<accession>A0A8H3EM82</accession>
<organism evidence="4 5">
    <name type="scientific">Heterodermia speciosa</name>
    <dbReference type="NCBI Taxonomy" id="116794"/>
    <lineage>
        <taxon>Eukaryota</taxon>
        <taxon>Fungi</taxon>
        <taxon>Dikarya</taxon>
        <taxon>Ascomycota</taxon>
        <taxon>Pezizomycotina</taxon>
        <taxon>Lecanoromycetes</taxon>
        <taxon>OSLEUM clade</taxon>
        <taxon>Lecanoromycetidae</taxon>
        <taxon>Caliciales</taxon>
        <taxon>Physciaceae</taxon>
        <taxon>Heterodermia</taxon>
    </lineage>
</organism>
<dbReference type="Gene3D" id="3.40.50.720">
    <property type="entry name" value="NAD(P)-binding Rossmann-like Domain"/>
    <property type="match status" value="1"/>
</dbReference>
<dbReference type="InterPro" id="IPR036291">
    <property type="entry name" value="NAD(P)-bd_dom_sf"/>
</dbReference>
<dbReference type="OrthoDB" id="191139at2759"/>
<gene>
    <name evidence="4" type="ORF">HETSPECPRED_007956</name>
</gene>
<evidence type="ECO:0000256" key="1">
    <source>
        <dbReference type="ARBA" id="ARBA00006484"/>
    </source>
</evidence>
<keyword evidence="3" id="KW-1133">Transmembrane helix</keyword>
<keyword evidence="3" id="KW-0472">Membrane</keyword>
<sequence>MITGANGGLGVATLSRFLASPESRIYKGLFAVRNPATAKAVKKALNESAHPAQHEIIPLDMSTLAGVRAGAEQINRRVITGELPPIRALVLNAAIQDGKGQKFTEDGFESHFGINYLANFLLVLLLLQSLDKDEGRIIIVSSWSHDPYDARNAMFIRGEEDRTIWKDPDDLAFEKVVDQKGDEYPAGYRRYGRSKTLIIMFLFELQRRLSASAQLSNISVLAVDPGAMPNTGLVKDASWIIMILLHYFLGAVISIITWLQPHGSYRTPWKSAGDLLAASFDKKQHGRYPQGLYLDGSQKAQAAREATDKQKQRALWIASLKMAGLKDGDTVLENWQQ</sequence>
<dbReference type="SUPFAM" id="SSF51735">
    <property type="entry name" value="NAD(P)-binding Rossmann-fold domains"/>
    <property type="match status" value="1"/>
</dbReference>
<evidence type="ECO:0000313" key="4">
    <source>
        <dbReference type="EMBL" id="CAF9907983.1"/>
    </source>
</evidence>
<dbReference type="GO" id="GO:0016491">
    <property type="term" value="F:oxidoreductase activity"/>
    <property type="evidence" value="ECO:0007669"/>
    <property type="project" value="UniProtKB-KW"/>
</dbReference>
<protein>
    <submittedName>
        <fullName evidence="4">Uncharacterized protein</fullName>
    </submittedName>
</protein>
<keyword evidence="3" id="KW-0812">Transmembrane</keyword>
<proteinExistence type="inferred from homology"/>
<reference evidence="4" key="1">
    <citation type="submission" date="2021-03" db="EMBL/GenBank/DDBJ databases">
        <authorList>
            <person name="Tagirdzhanova G."/>
        </authorList>
    </citation>
    <scope>NUCLEOTIDE SEQUENCE</scope>
</reference>
<keyword evidence="5" id="KW-1185">Reference proteome</keyword>
<dbReference type="EMBL" id="CAJPDS010000006">
    <property type="protein sequence ID" value="CAF9907983.1"/>
    <property type="molecule type" value="Genomic_DNA"/>
</dbReference>
<evidence type="ECO:0000256" key="2">
    <source>
        <dbReference type="ARBA" id="ARBA00023002"/>
    </source>
</evidence>
<dbReference type="PANTHER" id="PTHR24320:SF148">
    <property type="entry name" value="NAD(P)-BINDING ROSSMANN-FOLD SUPERFAMILY PROTEIN"/>
    <property type="match status" value="1"/>
</dbReference>
<name>A0A8H3EM82_9LECA</name>
<evidence type="ECO:0000313" key="5">
    <source>
        <dbReference type="Proteomes" id="UP000664521"/>
    </source>
</evidence>
<dbReference type="InterPro" id="IPR002347">
    <property type="entry name" value="SDR_fam"/>
</dbReference>
<keyword evidence="2" id="KW-0560">Oxidoreductase</keyword>
<dbReference type="AlphaFoldDB" id="A0A8H3EM82"/>
<feature type="transmembrane region" description="Helical" evidence="3">
    <location>
        <begin position="239"/>
        <end position="259"/>
    </location>
</feature>
<comment type="caution">
    <text evidence="4">The sequence shown here is derived from an EMBL/GenBank/DDBJ whole genome shotgun (WGS) entry which is preliminary data.</text>
</comment>
<comment type="similarity">
    <text evidence="1">Belongs to the short-chain dehydrogenases/reductases (SDR) family.</text>
</comment>
<dbReference type="PANTHER" id="PTHR24320">
    <property type="entry name" value="RETINOL DEHYDROGENASE"/>
    <property type="match status" value="1"/>
</dbReference>
<dbReference type="Proteomes" id="UP000664521">
    <property type="component" value="Unassembled WGS sequence"/>
</dbReference>
<dbReference type="Pfam" id="PF00106">
    <property type="entry name" value="adh_short"/>
    <property type="match status" value="1"/>
</dbReference>
<evidence type="ECO:0000256" key="3">
    <source>
        <dbReference type="SAM" id="Phobius"/>
    </source>
</evidence>